<accession>A0AB73LM59</accession>
<dbReference type="Proteomes" id="UP000189337">
    <property type="component" value="Unassembled WGS sequence"/>
</dbReference>
<dbReference type="RefSeq" id="WP_076637824.1">
    <property type="nucleotide sequence ID" value="NZ_CP097245.1"/>
</dbReference>
<protein>
    <recommendedName>
        <fullName evidence="3">Tetratricopeptide repeat protein</fullName>
    </recommendedName>
</protein>
<organism evidence="1 2">
    <name type="scientific">Leptospira santarosai</name>
    <dbReference type="NCBI Taxonomy" id="28183"/>
    <lineage>
        <taxon>Bacteria</taxon>
        <taxon>Pseudomonadati</taxon>
        <taxon>Spirochaetota</taxon>
        <taxon>Spirochaetia</taxon>
        <taxon>Leptospirales</taxon>
        <taxon>Leptospiraceae</taxon>
        <taxon>Leptospira</taxon>
    </lineage>
</organism>
<name>A0AB73LM59_9LEPT</name>
<reference evidence="1 2" key="1">
    <citation type="submission" date="2017-01" db="EMBL/GenBank/DDBJ databases">
        <title>Comparative genomic analysis of Brazilian Leptospira santarosai.</title>
        <authorList>
            <person name="Moreno L.Z."/>
            <person name="Miraglia F."/>
            <person name="Kremer F.S."/>
            <person name="Eslabao M.R."/>
            <person name="Lilenbaum W."/>
            <person name="Dellagostin O.A."/>
            <person name="Moreno A.M."/>
        </authorList>
    </citation>
    <scope>NUCLEOTIDE SEQUENCE [LARGE SCALE GENOMIC DNA]</scope>
    <source>
        <strain evidence="1 2">M52/8-19</strain>
    </source>
</reference>
<dbReference type="EMBL" id="MTSU01000011">
    <property type="protein sequence ID" value="ONF92554.1"/>
    <property type="molecule type" value="Genomic_DNA"/>
</dbReference>
<dbReference type="AlphaFoldDB" id="A0AB73LM59"/>
<gene>
    <name evidence="1" type="ORF">BWD14_12760</name>
</gene>
<evidence type="ECO:0008006" key="3">
    <source>
        <dbReference type="Google" id="ProtNLM"/>
    </source>
</evidence>
<sequence>MNSSYSTFLISLLDKLETLATIDPFDRTPEKSDYLWRQTRLIPALKKKKEEDWRNYIDNFKKWDAAIAFRKSGRSSQFEYDLFSEKDYSIWARSMVSLLEIKEEREFKKYEAEILSLLFKIEEGSYIRENRFVSILLYGLQNINQKEISIEDITIIANEFVNYLFERLKLGKEYGLFEPDFLLLIKNFKELSKKKNIIRSAFRKNYEKLIYIQNIIGNEMSERLLVRRLNRIQKLKMGNQEKMLIKYRMTICYVYLGEWEKINETINEIKESSFENWSTLWIGFLYCQINDYKNAYQCYLYILNNGRSIRERFLAVQALDLINNRANFNIFNEKEMAESLNERQTWRELKLKILEEARNEGVLLNDYDFIDKGINKFRFMIANEGVNYAIIEQQSYLFSTRVYHPVSLFYKEFNKHWLCGMPTIHLEDETIRKSLNFMLREVNVLLNIIDLMMIFPSTIRLRDLNLFETFPIFAWKYPEEWLELQMEILNRFQSVLENSYLFISKSNNYQTTLQLQFRNLSILVSEALPVFSKKSSERVLKLFAFLLKKMQNSTKENIDLEFDSIKDIYYLILHYATKSSRAEYFQLIDPSLYFNHGGSMLISRIQEFITPELWNGLRNDFKEGIINNIEKNSDLNPSYGFNFLPLFSADSLLLSKIYKIIREGLDSYREARIKEIEKSLEQKLIPESESFLTSELNSYKNKNSWVDLELENYISIIDKEGEYSNYDVDSWLTDDLQFGNFPLGSSLFDPLLILLKGKKINTVNQKIENFINRVIKIRNSRLNENNIVDRINVNYLEMIGYYYLRTKQYEKWLSLWKTSRRFFGGAIESFDLKNLREYIELGSGNDSEKIYDSLILLFIQLENPFDKVQLIKFISEMISYADVEVPGDRKYLEFVINANSLFEKYIKFGIIAIRKLKLISKTDLSDFIKNTIAGIVNENLVIIVNGFNISTLKLFLNENESLWLNDEILSPKVRTVIDKISILDYAEYAENN</sequence>
<comment type="caution">
    <text evidence="1">The sequence shown here is derived from an EMBL/GenBank/DDBJ whole genome shotgun (WGS) entry which is preliminary data.</text>
</comment>
<proteinExistence type="predicted"/>
<evidence type="ECO:0000313" key="1">
    <source>
        <dbReference type="EMBL" id="ONF92554.1"/>
    </source>
</evidence>
<evidence type="ECO:0000313" key="2">
    <source>
        <dbReference type="Proteomes" id="UP000189337"/>
    </source>
</evidence>